<dbReference type="GO" id="GO:0001671">
    <property type="term" value="F:ATPase activator activity"/>
    <property type="evidence" value="ECO:0007669"/>
    <property type="project" value="InterPro"/>
</dbReference>
<dbReference type="InterPro" id="IPR036338">
    <property type="entry name" value="Aha1"/>
</dbReference>
<evidence type="ECO:0000313" key="4">
    <source>
        <dbReference type="EMBL" id="KAK9811156.1"/>
    </source>
</evidence>
<dbReference type="SMART" id="SM01000">
    <property type="entry name" value="Aha1_N"/>
    <property type="match status" value="1"/>
</dbReference>
<reference evidence="4 5" key="1">
    <citation type="journal article" date="2024" name="Nat. Commun.">
        <title>Phylogenomics reveals the evolutionary origins of lichenization in chlorophyte algae.</title>
        <authorList>
            <person name="Puginier C."/>
            <person name="Libourel C."/>
            <person name="Otte J."/>
            <person name="Skaloud P."/>
            <person name="Haon M."/>
            <person name="Grisel S."/>
            <person name="Petersen M."/>
            <person name="Berrin J.G."/>
            <person name="Delaux P.M."/>
            <person name="Dal Grande F."/>
            <person name="Keller J."/>
        </authorList>
    </citation>
    <scope>NUCLEOTIDE SEQUENCE [LARGE SCALE GENOMIC DNA]</scope>
    <source>
        <strain evidence="4 5">SAG 2036</strain>
    </source>
</reference>
<dbReference type="InterPro" id="IPR023393">
    <property type="entry name" value="START-like_dom_sf"/>
</dbReference>
<evidence type="ECO:0000256" key="2">
    <source>
        <dbReference type="SAM" id="MobiDB-lite"/>
    </source>
</evidence>
<evidence type="ECO:0000313" key="5">
    <source>
        <dbReference type="Proteomes" id="UP001465755"/>
    </source>
</evidence>
<dbReference type="GO" id="GO:0051087">
    <property type="term" value="F:protein-folding chaperone binding"/>
    <property type="evidence" value="ECO:0007669"/>
    <property type="project" value="InterPro"/>
</dbReference>
<name>A0AAW1PRT5_9CHLO</name>
<comment type="caution">
    <text evidence="4">The sequence shown here is derived from an EMBL/GenBank/DDBJ whole genome shotgun (WGS) entry which is preliminary data.</text>
</comment>
<dbReference type="Gene3D" id="3.30.530.20">
    <property type="match status" value="1"/>
</dbReference>
<dbReference type="Pfam" id="PF08327">
    <property type="entry name" value="AHSA1"/>
    <property type="match status" value="1"/>
</dbReference>
<feature type="compositionally biased region" description="Low complexity" evidence="2">
    <location>
        <begin position="179"/>
        <end position="210"/>
    </location>
</feature>
<proteinExistence type="inferred from homology"/>
<dbReference type="EMBL" id="JALJOQ010000011">
    <property type="protein sequence ID" value="KAK9811156.1"/>
    <property type="molecule type" value="Genomic_DNA"/>
</dbReference>
<dbReference type="SUPFAM" id="SSF103111">
    <property type="entry name" value="Activator of Hsp90 ATPase, Aha1"/>
    <property type="match status" value="1"/>
</dbReference>
<dbReference type="InterPro" id="IPR015310">
    <property type="entry name" value="AHSA1-like_N"/>
</dbReference>
<dbReference type="AlphaFoldDB" id="A0AAW1PRT5"/>
<feature type="region of interest" description="Disordered" evidence="2">
    <location>
        <begin position="160"/>
        <end position="211"/>
    </location>
</feature>
<keyword evidence="5" id="KW-1185">Reference proteome</keyword>
<dbReference type="Pfam" id="PF09229">
    <property type="entry name" value="Aha1_N"/>
    <property type="match status" value="1"/>
</dbReference>
<accession>A0AAW1PRT5</accession>
<dbReference type="Gene3D" id="3.15.10.20">
    <property type="entry name" value="Activator of Hsp90 ATPase Aha1, N-terminal domain"/>
    <property type="match status" value="1"/>
</dbReference>
<gene>
    <name evidence="4" type="ORF">WJX73_007263</name>
</gene>
<dbReference type="InterPro" id="IPR013538">
    <property type="entry name" value="ASHA1/2-like_C"/>
</dbReference>
<sequence>MAKAGEGDARWIVENRADGTNVHNWHWVEKNILDWSRQRLTELLGDLQLINSNAVSLRTTGVETVTGEAFINNRKNKLIPAYELKVKGTWTGTANESAVSGHFELPYIADENADEDPEVTFTSTSGESKESTVAKQELVKHKEVILAAVRSYVQEVKAGGPLKQGSADSQAAPQQKPSATAPKDPPKAAAAATAAQAQQPRPKQQPKAKAGLQTITLTERFYARPRDLYQCFTDVGRVQAFTQSPAKVEPRQGGAFEIFGGTVIGTFTELQEFNRIALDWRFKNWEDSAVSKVVLEFQEPAEGTTVINLKHTGIPESDRFGNRDVLDNTRIGWQQQIFHKIRAVFGFGL</sequence>
<feature type="domain" description="Activator of Hsp90 ATPase AHSA1-like N-terminal" evidence="3">
    <location>
        <begin position="29"/>
        <end position="157"/>
    </location>
</feature>
<dbReference type="GO" id="GO:0005829">
    <property type="term" value="C:cytosol"/>
    <property type="evidence" value="ECO:0007669"/>
    <property type="project" value="TreeGrafter"/>
</dbReference>
<organism evidence="4 5">
    <name type="scientific">Symbiochloris irregularis</name>
    <dbReference type="NCBI Taxonomy" id="706552"/>
    <lineage>
        <taxon>Eukaryota</taxon>
        <taxon>Viridiplantae</taxon>
        <taxon>Chlorophyta</taxon>
        <taxon>core chlorophytes</taxon>
        <taxon>Trebouxiophyceae</taxon>
        <taxon>Trebouxiales</taxon>
        <taxon>Trebouxiaceae</taxon>
        <taxon>Symbiochloris</taxon>
    </lineage>
</organism>
<dbReference type="PANTHER" id="PTHR13009">
    <property type="entry name" value="HEAT SHOCK PROTEIN 90 HSP90 CO-CHAPERONE AHA-1"/>
    <property type="match status" value="1"/>
</dbReference>
<evidence type="ECO:0000259" key="3">
    <source>
        <dbReference type="SMART" id="SM01000"/>
    </source>
</evidence>
<dbReference type="CDD" id="cd08892">
    <property type="entry name" value="SRPBCC_Aha1"/>
    <property type="match status" value="1"/>
</dbReference>
<protein>
    <recommendedName>
        <fullName evidence="3">Activator of Hsp90 ATPase AHSA1-like N-terminal domain-containing protein</fullName>
    </recommendedName>
</protein>
<evidence type="ECO:0000256" key="1">
    <source>
        <dbReference type="ARBA" id="ARBA00006817"/>
    </source>
</evidence>
<dbReference type="PANTHER" id="PTHR13009:SF8">
    <property type="entry name" value="AHA1 DOMAIN-CONTAINING PROTEIN"/>
    <property type="match status" value="1"/>
</dbReference>
<dbReference type="GO" id="GO:0006457">
    <property type="term" value="P:protein folding"/>
    <property type="evidence" value="ECO:0007669"/>
    <property type="project" value="TreeGrafter"/>
</dbReference>
<comment type="similarity">
    <text evidence="1">Belongs to the AHA1 family.</text>
</comment>
<dbReference type="SUPFAM" id="SSF55961">
    <property type="entry name" value="Bet v1-like"/>
    <property type="match status" value="1"/>
</dbReference>
<dbReference type="Proteomes" id="UP001465755">
    <property type="component" value="Unassembled WGS sequence"/>
</dbReference>
<feature type="compositionally biased region" description="Polar residues" evidence="2">
    <location>
        <begin position="166"/>
        <end position="178"/>
    </location>
</feature>